<keyword evidence="3 5" id="KW-0238">DNA-binding</keyword>
<dbReference type="InterPro" id="IPR009057">
    <property type="entry name" value="Homeodomain-like_sf"/>
</dbReference>
<dbReference type="InterPro" id="IPR001647">
    <property type="entry name" value="HTH_TetR"/>
</dbReference>
<dbReference type="RefSeq" id="WP_270676749.1">
    <property type="nucleotide sequence ID" value="NZ_JAQFWP010000009.1"/>
</dbReference>
<feature type="DNA-binding region" description="H-T-H motif" evidence="5">
    <location>
        <begin position="26"/>
        <end position="45"/>
    </location>
</feature>
<dbReference type="InterPro" id="IPR003012">
    <property type="entry name" value="Tet_transcr_reg_TetR"/>
</dbReference>
<name>A0ABT4TJD2_9ACTN</name>
<comment type="caution">
    <text evidence="7">The sequence shown here is derived from an EMBL/GenBank/DDBJ whole genome shotgun (WGS) entry which is preliminary data.</text>
</comment>
<evidence type="ECO:0000256" key="2">
    <source>
        <dbReference type="ARBA" id="ARBA00023015"/>
    </source>
</evidence>
<dbReference type="PANTHER" id="PTHR30055:SF151">
    <property type="entry name" value="TRANSCRIPTIONAL REGULATORY PROTEIN"/>
    <property type="match status" value="1"/>
</dbReference>
<evidence type="ECO:0000256" key="3">
    <source>
        <dbReference type="ARBA" id="ARBA00023125"/>
    </source>
</evidence>
<dbReference type="EMBL" id="JAQFWP010000009">
    <property type="protein sequence ID" value="MDA2804222.1"/>
    <property type="molecule type" value="Genomic_DNA"/>
</dbReference>
<evidence type="ECO:0000256" key="5">
    <source>
        <dbReference type="PROSITE-ProRule" id="PRU00335"/>
    </source>
</evidence>
<dbReference type="SUPFAM" id="SSF48498">
    <property type="entry name" value="Tetracyclin repressor-like, C-terminal domain"/>
    <property type="match status" value="1"/>
</dbReference>
<evidence type="ECO:0000313" key="7">
    <source>
        <dbReference type="EMBL" id="MDA2804222.1"/>
    </source>
</evidence>
<feature type="domain" description="HTH tetR-type" evidence="6">
    <location>
        <begin position="3"/>
        <end position="63"/>
    </location>
</feature>
<evidence type="ECO:0000259" key="6">
    <source>
        <dbReference type="PROSITE" id="PS50977"/>
    </source>
</evidence>
<dbReference type="InterPro" id="IPR050109">
    <property type="entry name" value="HTH-type_TetR-like_transc_reg"/>
</dbReference>
<dbReference type="SUPFAM" id="SSF46689">
    <property type="entry name" value="Homeodomain-like"/>
    <property type="match status" value="1"/>
</dbReference>
<dbReference type="PRINTS" id="PR00400">
    <property type="entry name" value="TETREPRESSOR"/>
</dbReference>
<proteinExistence type="predicted"/>
<protein>
    <submittedName>
        <fullName evidence="7">TetR/AcrR family transcriptional regulator C-terminal domain-containing protein</fullName>
    </submittedName>
</protein>
<dbReference type="InterPro" id="IPR036271">
    <property type="entry name" value="Tet_transcr_reg_TetR-rel_C_sf"/>
</dbReference>
<dbReference type="Pfam" id="PF00440">
    <property type="entry name" value="TetR_N"/>
    <property type="match status" value="1"/>
</dbReference>
<keyword evidence="4" id="KW-0804">Transcription</keyword>
<reference evidence="7" key="1">
    <citation type="submission" date="2023-01" db="EMBL/GenBank/DDBJ databases">
        <title>Draft genome sequence of Nocardiopsis sp. LSu2-4 isolated from halophytes.</title>
        <authorList>
            <person name="Duangmal K."/>
            <person name="Chantavorakit T."/>
        </authorList>
    </citation>
    <scope>NUCLEOTIDE SEQUENCE</scope>
    <source>
        <strain evidence="7">LSu2-4</strain>
    </source>
</reference>
<evidence type="ECO:0000256" key="4">
    <source>
        <dbReference type="ARBA" id="ARBA00023163"/>
    </source>
</evidence>
<accession>A0ABT4TJD2</accession>
<dbReference type="PRINTS" id="PR00455">
    <property type="entry name" value="HTHTETR"/>
</dbReference>
<organism evidence="7 8">
    <name type="scientific">Nocardiopsis suaedae</name>
    <dbReference type="NCBI Taxonomy" id="3018444"/>
    <lineage>
        <taxon>Bacteria</taxon>
        <taxon>Bacillati</taxon>
        <taxon>Actinomycetota</taxon>
        <taxon>Actinomycetes</taxon>
        <taxon>Streptosporangiales</taxon>
        <taxon>Nocardiopsidaceae</taxon>
        <taxon>Nocardiopsis</taxon>
    </lineage>
</organism>
<sequence length="212" mass="22421">MDTLTPGAVAARALEIADAEGLAAVSMRRLARELGVTPMALYWHFSTKEALLDGMADRVLAEVDLPEGGGAPWRPRLEGLLRSFLDVLRRHPAGPDLLTGAGELTEHRLLVQESALGLLAEAGFSPEEAVQVVGHATATLVSLARNQAGRADERRAREVLAHLLALPPDRYPHTVEAAGPISACSDPDTYFAYGIALLLAGIDALAGVRPPA</sequence>
<dbReference type="Pfam" id="PF02909">
    <property type="entry name" value="TetR_C_1"/>
    <property type="match status" value="1"/>
</dbReference>
<dbReference type="Gene3D" id="1.10.357.10">
    <property type="entry name" value="Tetracycline Repressor, domain 2"/>
    <property type="match status" value="1"/>
</dbReference>
<keyword evidence="2" id="KW-0805">Transcription regulation</keyword>
<dbReference type="PANTHER" id="PTHR30055">
    <property type="entry name" value="HTH-TYPE TRANSCRIPTIONAL REGULATOR RUTR"/>
    <property type="match status" value="1"/>
</dbReference>
<keyword evidence="8" id="KW-1185">Reference proteome</keyword>
<dbReference type="InterPro" id="IPR004111">
    <property type="entry name" value="Repressor_TetR_C"/>
</dbReference>
<evidence type="ECO:0000256" key="1">
    <source>
        <dbReference type="ARBA" id="ARBA00022491"/>
    </source>
</evidence>
<dbReference type="PROSITE" id="PS50977">
    <property type="entry name" value="HTH_TETR_2"/>
    <property type="match status" value="1"/>
</dbReference>
<evidence type="ECO:0000313" key="8">
    <source>
        <dbReference type="Proteomes" id="UP001165685"/>
    </source>
</evidence>
<dbReference type="Proteomes" id="UP001165685">
    <property type="component" value="Unassembled WGS sequence"/>
</dbReference>
<gene>
    <name evidence="7" type="ORF">O4U47_06830</name>
</gene>
<keyword evidence="1" id="KW-0678">Repressor</keyword>